<name>A0A3M6V560_POCDA</name>
<organism evidence="1 2">
    <name type="scientific">Pocillopora damicornis</name>
    <name type="common">Cauliflower coral</name>
    <name type="synonym">Millepora damicornis</name>
    <dbReference type="NCBI Taxonomy" id="46731"/>
    <lineage>
        <taxon>Eukaryota</taxon>
        <taxon>Metazoa</taxon>
        <taxon>Cnidaria</taxon>
        <taxon>Anthozoa</taxon>
        <taxon>Hexacorallia</taxon>
        <taxon>Scleractinia</taxon>
        <taxon>Astrocoeniina</taxon>
        <taxon>Pocilloporidae</taxon>
        <taxon>Pocillopora</taxon>
    </lineage>
</organism>
<dbReference type="AlphaFoldDB" id="A0A3M6V560"/>
<protein>
    <submittedName>
        <fullName evidence="1">Uncharacterized protein</fullName>
    </submittedName>
</protein>
<evidence type="ECO:0000313" key="1">
    <source>
        <dbReference type="EMBL" id="RMX61086.1"/>
    </source>
</evidence>
<dbReference type="EMBL" id="RCHS01000078">
    <property type="protein sequence ID" value="RMX61086.1"/>
    <property type="molecule type" value="Genomic_DNA"/>
</dbReference>
<evidence type="ECO:0000313" key="2">
    <source>
        <dbReference type="Proteomes" id="UP000275408"/>
    </source>
</evidence>
<sequence>MGYILTLLWNIFMKIKQPEFELQDKLGHVWEYVRRSRSNTMDCQRTDEGEGCSNGDINNYQGHCQHPTDRNHIANYGIRGHQTDAMERLRQAAMATSSKSVNGKLPFG</sequence>
<gene>
    <name evidence="1" type="ORF">pdam_00010546</name>
</gene>
<accession>A0A3M6V560</accession>
<keyword evidence="2" id="KW-1185">Reference proteome</keyword>
<dbReference type="Proteomes" id="UP000275408">
    <property type="component" value="Unassembled WGS sequence"/>
</dbReference>
<reference evidence="1 2" key="1">
    <citation type="journal article" date="2018" name="Sci. Rep.">
        <title>Comparative analysis of the Pocillopora damicornis genome highlights role of immune system in coral evolution.</title>
        <authorList>
            <person name="Cunning R."/>
            <person name="Bay R.A."/>
            <person name="Gillette P."/>
            <person name="Baker A.C."/>
            <person name="Traylor-Knowles N."/>
        </authorList>
    </citation>
    <scope>NUCLEOTIDE SEQUENCE [LARGE SCALE GENOMIC DNA]</scope>
    <source>
        <strain evidence="1">RSMAS</strain>
        <tissue evidence="1">Whole animal</tissue>
    </source>
</reference>
<comment type="caution">
    <text evidence="1">The sequence shown here is derived from an EMBL/GenBank/DDBJ whole genome shotgun (WGS) entry which is preliminary data.</text>
</comment>
<proteinExistence type="predicted"/>